<gene>
    <name evidence="2" type="primary">tsaB</name>
    <name evidence="2" type="ORF">IAB89_06740</name>
</gene>
<dbReference type="PANTHER" id="PTHR11735">
    <property type="entry name" value="TRNA N6-ADENOSINE THREONYLCARBAMOYLTRANSFERASE"/>
    <property type="match status" value="1"/>
</dbReference>
<dbReference type="GO" id="GO:0005829">
    <property type="term" value="C:cytosol"/>
    <property type="evidence" value="ECO:0007669"/>
    <property type="project" value="TreeGrafter"/>
</dbReference>
<dbReference type="PANTHER" id="PTHR11735:SF11">
    <property type="entry name" value="TRNA THREONYLCARBAMOYLADENOSINE BIOSYNTHESIS PROTEIN TSAB"/>
    <property type="match status" value="1"/>
</dbReference>
<dbReference type="SUPFAM" id="SSF53067">
    <property type="entry name" value="Actin-like ATPase domain"/>
    <property type="match status" value="2"/>
</dbReference>
<accession>A0A9D1DEL7</accession>
<dbReference type="EMBL" id="DVGZ01000071">
    <property type="protein sequence ID" value="HIR47342.1"/>
    <property type="molecule type" value="Genomic_DNA"/>
</dbReference>
<reference evidence="2" key="2">
    <citation type="journal article" date="2021" name="PeerJ">
        <title>Extensive microbial diversity within the chicken gut microbiome revealed by metagenomics and culture.</title>
        <authorList>
            <person name="Gilroy R."/>
            <person name="Ravi A."/>
            <person name="Getino M."/>
            <person name="Pursley I."/>
            <person name="Horton D.L."/>
            <person name="Alikhan N.F."/>
            <person name="Baker D."/>
            <person name="Gharbi K."/>
            <person name="Hall N."/>
            <person name="Watson M."/>
            <person name="Adriaenssens E.M."/>
            <person name="Foster-Nyarko E."/>
            <person name="Jarju S."/>
            <person name="Secka A."/>
            <person name="Antonio M."/>
            <person name="Oren A."/>
            <person name="Chaudhuri R.R."/>
            <person name="La Ragione R."/>
            <person name="Hildebrand F."/>
            <person name="Pallen M.J."/>
        </authorList>
    </citation>
    <scope>NUCLEOTIDE SEQUENCE</scope>
    <source>
        <strain evidence="2">ChiSxjej1B13-7958</strain>
    </source>
</reference>
<evidence type="ECO:0000259" key="1">
    <source>
        <dbReference type="Pfam" id="PF00814"/>
    </source>
</evidence>
<dbReference type="Pfam" id="PF00814">
    <property type="entry name" value="TsaD"/>
    <property type="match status" value="1"/>
</dbReference>
<proteinExistence type="predicted"/>
<evidence type="ECO:0000313" key="3">
    <source>
        <dbReference type="Proteomes" id="UP000824242"/>
    </source>
</evidence>
<dbReference type="InterPro" id="IPR043129">
    <property type="entry name" value="ATPase_NBD"/>
</dbReference>
<dbReference type="Proteomes" id="UP000824242">
    <property type="component" value="Unassembled WGS sequence"/>
</dbReference>
<organism evidence="2 3">
    <name type="scientific">Candidatus Caccousia avicola</name>
    <dbReference type="NCBI Taxonomy" id="2840721"/>
    <lineage>
        <taxon>Bacteria</taxon>
        <taxon>Bacillati</taxon>
        <taxon>Bacillota</taxon>
        <taxon>Clostridia</taxon>
        <taxon>Eubacteriales</taxon>
        <taxon>Oscillospiraceae</taxon>
        <taxon>Oscillospiraceae incertae sedis</taxon>
        <taxon>Candidatus Caccousia</taxon>
    </lineage>
</organism>
<comment type="caution">
    <text evidence="2">The sequence shown here is derived from an EMBL/GenBank/DDBJ whole genome shotgun (WGS) entry which is preliminary data.</text>
</comment>
<name>A0A9D1DEL7_9FIRM</name>
<dbReference type="GO" id="GO:0002949">
    <property type="term" value="P:tRNA threonylcarbamoyladenosine modification"/>
    <property type="evidence" value="ECO:0007669"/>
    <property type="project" value="InterPro"/>
</dbReference>
<evidence type="ECO:0000313" key="2">
    <source>
        <dbReference type="EMBL" id="HIR47342.1"/>
    </source>
</evidence>
<dbReference type="CDD" id="cd24032">
    <property type="entry name" value="ASKHA_NBD_TsaB"/>
    <property type="match status" value="1"/>
</dbReference>
<feature type="domain" description="Gcp-like" evidence="1">
    <location>
        <begin position="34"/>
        <end position="144"/>
    </location>
</feature>
<dbReference type="Gene3D" id="3.30.420.40">
    <property type="match status" value="2"/>
</dbReference>
<dbReference type="AlphaFoldDB" id="A0A9D1DEL7"/>
<sequence>MKILALESTAVAGSAALLDDEKVLGEFYCNTRLTHSQTLMPMVEQLLTCTQSSLEDVDLFAVTAGPGSFTGVRIGVASVKGMAMALEKPCVGVSTLEAMAQNLSFLDGVICALMDARCGQVYHALFRAEKGRLTRLIPDQAVSAVQAADNCKAYPGPLYLVGDGAALCFGKEEFRSLHPVLLPEPLRFQRACGAAKAAMAAYQRGEAVSADQLSPVYLRLPQAERELKKRLQKEESSANTERKDMQ</sequence>
<dbReference type="NCBIfam" id="TIGR03725">
    <property type="entry name" value="T6A_YeaZ"/>
    <property type="match status" value="1"/>
</dbReference>
<dbReference type="InterPro" id="IPR000905">
    <property type="entry name" value="Gcp-like_dom"/>
</dbReference>
<reference evidence="2" key="1">
    <citation type="submission" date="2020-10" db="EMBL/GenBank/DDBJ databases">
        <authorList>
            <person name="Gilroy R."/>
        </authorList>
    </citation>
    <scope>NUCLEOTIDE SEQUENCE</scope>
    <source>
        <strain evidence="2">ChiSxjej1B13-7958</strain>
    </source>
</reference>
<protein>
    <submittedName>
        <fullName evidence="2">tRNA (Adenosine(37)-N6)-threonylcarbamoyltransferase complex dimerization subunit type 1 TsaB</fullName>
    </submittedName>
</protein>
<dbReference type="InterPro" id="IPR022496">
    <property type="entry name" value="T6A_TsaB"/>
</dbReference>